<evidence type="ECO:0000256" key="1">
    <source>
        <dbReference type="SAM" id="Phobius"/>
    </source>
</evidence>
<feature type="transmembrane region" description="Helical" evidence="1">
    <location>
        <begin position="138"/>
        <end position="156"/>
    </location>
</feature>
<organism evidence="5 6">
    <name type="scientific">Paludibaculum fermentans</name>
    <dbReference type="NCBI Taxonomy" id="1473598"/>
    <lineage>
        <taxon>Bacteria</taxon>
        <taxon>Pseudomonadati</taxon>
        <taxon>Acidobacteriota</taxon>
        <taxon>Terriglobia</taxon>
        <taxon>Bryobacterales</taxon>
        <taxon>Bryobacteraceae</taxon>
        <taxon>Paludibaculum</taxon>
    </lineage>
</organism>
<feature type="transmembrane region" description="Helical" evidence="1">
    <location>
        <begin position="100"/>
        <end position="118"/>
    </location>
</feature>
<dbReference type="PANTHER" id="PTHR43155">
    <property type="entry name" value="CYCLIC DI-GMP PHOSPHODIESTERASE PA4108-RELATED"/>
    <property type="match status" value="1"/>
</dbReference>
<evidence type="ECO:0000313" key="6">
    <source>
        <dbReference type="Proteomes" id="UP000593892"/>
    </source>
</evidence>
<dbReference type="InterPro" id="IPR037522">
    <property type="entry name" value="HD_GYP_dom"/>
</dbReference>
<gene>
    <name evidence="5" type="ORF">IRI77_03850</name>
</gene>
<proteinExistence type="predicted"/>
<accession>A0A7S7NSN4</accession>
<protein>
    <submittedName>
        <fullName evidence="5">Diguanylate cyclase</fullName>
    </submittedName>
</protein>
<dbReference type="SMART" id="SM00065">
    <property type="entry name" value="GAF"/>
    <property type="match status" value="1"/>
</dbReference>
<dbReference type="Gene3D" id="3.30.450.40">
    <property type="match status" value="1"/>
</dbReference>
<dbReference type="GO" id="GO:0003824">
    <property type="term" value="F:catalytic activity"/>
    <property type="evidence" value="ECO:0007669"/>
    <property type="project" value="UniProtKB-ARBA"/>
</dbReference>
<dbReference type="SUPFAM" id="SSF55073">
    <property type="entry name" value="Nucleotide cyclase"/>
    <property type="match status" value="1"/>
</dbReference>
<dbReference type="InterPro" id="IPR003018">
    <property type="entry name" value="GAF"/>
</dbReference>
<feature type="transmembrane region" description="Helical" evidence="1">
    <location>
        <begin position="176"/>
        <end position="195"/>
    </location>
</feature>
<dbReference type="CDD" id="cd01949">
    <property type="entry name" value="GGDEF"/>
    <property type="match status" value="1"/>
</dbReference>
<keyword evidence="1" id="KW-1133">Transmembrane helix</keyword>
<dbReference type="PROSITE" id="PS51832">
    <property type="entry name" value="HD_GYP"/>
    <property type="match status" value="1"/>
</dbReference>
<evidence type="ECO:0000313" key="5">
    <source>
        <dbReference type="EMBL" id="QOY89103.1"/>
    </source>
</evidence>
<dbReference type="Pfam" id="PF13185">
    <property type="entry name" value="GAF_2"/>
    <property type="match status" value="1"/>
</dbReference>
<dbReference type="Gene3D" id="1.10.3210.10">
    <property type="entry name" value="Hypothetical protein af1432"/>
    <property type="match status" value="1"/>
</dbReference>
<dbReference type="RefSeq" id="WP_194450765.1">
    <property type="nucleotide sequence ID" value="NZ_CP063849.1"/>
</dbReference>
<dbReference type="InterPro" id="IPR043128">
    <property type="entry name" value="Rev_trsase/Diguanyl_cyclase"/>
</dbReference>
<evidence type="ECO:0000259" key="3">
    <source>
        <dbReference type="PROSITE" id="PS51831"/>
    </source>
</evidence>
<dbReference type="SUPFAM" id="SSF55781">
    <property type="entry name" value="GAF domain-like"/>
    <property type="match status" value="1"/>
</dbReference>
<dbReference type="SMART" id="SM00471">
    <property type="entry name" value="HDc"/>
    <property type="match status" value="1"/>
</dbReference>
<dbReference type="InterPro" id="IPR006674">
    <property type="entry name" value="HD_domain"/>
</dbReference>
<dbReference type="FunFam" id="3.30.70.270:FF:000001">
    <property type="entry name" value="Diguanylate cyclase domain protein"/>
    <property type="match status" value="1"/>
</dbReference>
<feature type="domain" description="HD" evidence="3">
    <location>
        <begin position="257"/>
        <end position="379"/>
    </location>
</feature>
<dbReference type="InterPro" id="IPR000160">
    <property type="entry name" value="GGDEF_dom"/>
</dbReference>
<evidence type="ECO:0000259" key="2">
    <source>
        <dbReference type="PROSITE" id="PS50887"/>
    </source>
</evidence>
<dbReference type="Gene3D" id="3.30.70.270">
    <property type="match status" value="1"/>
</dbReference>
<keyword evidence="6" id="KW-1185">Reference proteome</keyword>
<dbReference type="PROSITE" id="PS51831">
    <property type="entry name" value="HD"/>
    <property type="match status" value="1"/>
</dbReference>
<dbReference type="InterPro" id="IPR003607">
    <property type="entry name" value="HD/PDEase_dom"/>
</dbReference>
<evidence type="ECO:0000259" key="4">
    <source>
        <dbReference type="PROSITE" id="PS51832"/>
    </source>
</evidence>
<dbReference type="PANTHER" id="PTHR43155:SF2">
    <property type="entry name" value="CYCLIC DI-GMP PHOSPHODIESTERASE PA4108"/>
    <property type="match status" value="1"/>
</dbReference>
<feature type="domain" description="GGDEF" evidence="2">
    <location>
        <begin position="674"/>
        <end position="805"/>
    </location>
</feature>
<dbReference type="InterPro" id="IPR029016">
    <property type="entry name" value="GAF-like_dom_sf"/>
</dbReference>
<dbReference type="KEGG" id="pfer:IRI77_03850"/>
<reference evidence="5 6" key="1">
    <citation type="submission" date="2020-10" db="EMBL/GenBank/DDBJ databases">
        <title>Complete genome sequence of Paludibaculum fermentans P105T, a facultatively anaerobic acidobacterium capable of dissimilatory Fe(III) reduction.</title>
        <authorList>
            <person name="Dedysh S.N."/>
            <person name="Beletsky A.V."/>
            <person name="Kulichevskaya I.S."/>
            <person name="Mardanov A.V."/>
            <person name="Ravin N.V."/>
        </authorList>
    </citation>
    <scope>NUCLEOTIDE SEQUENCE [LARGE SCALE GENOMIC DNA]</scope>
    <source>
        <strain evidence="5 6">P105</strain>
    </source>
</reference>
<dbReference type="SMART" id="SM00267">
    <property type="entry name" value="GGDEF"/>
    <property type="match status" value="1"/>
</dbReference>
<dbReference type="Proteomes" id="UP000593892">
    <property type="component" value="Chromosome"/>
</dbReference>
<dbReference type="CDD" id="cd00077">
    <property type="entry name" value="HDc"/>
    <property type="match status" value="1"/>
</dbReference>
<dbReference type="InterPro" id="IPR029787">
    <property type="entry name" value="Nucleotide_cyclase"/>
</dbReference>
<dbReference type="AlphaFoldDB" id="A0A7S7NSN4"/>
<name>A0A7S7NSN4_PALFE</name>
<feature type="transmembrane region" description="Helical" evidence="1">
    <location>
        <begin position="35"/>
        <end position="52"/>
    </location>
</feature>
<dbReference type="Pfam" id="PF00990">
    <property type="entry name" value="GGDEF"/>
    <property type="match status" value="1"/>
</dbReference>
<feature type="domain" description="HD-GYP" evidence="4">
    <location>
        <begin position="235"/>
        <end position="430"/>
    </location>
</feature>
<keyword evidence="1" id="KW-0472">Membrane</keyword>
<keyword evidence="1" id="KW-0812">Transmembrane</keyword>
<dbReference type="InterPro" id="IPR006675">
    <property type="entry name" value="HDIG_dom"/>
</dbReference>
<dbReference type="NCBIfam" id="TIGR00277">
    <property type="entry name" value="HDIG"/>
    <property type="match status" value="1"/>
</dbReference>
<dbReference type="EMBL" id="CP063849">
    <property type="protein sequence ID" value="QOY89103.1"/>
    <property type="molecule type" value="Genomic_DNA"/>
</dbReference>
<dbReference type="Pfam" id="PF13487">
    <property type="entry name" value="HD_5"/>
    <property type="match status" value="1"/>
</dbReference>
<feature type="transmembrane region" description="Helical" evidence="1">
    <location>
        <begin position="12"/>
        <end position="28"/>
    </location>
</feature>
<dbReference type="NCBIfam" id="TIGR00254">
    <property type="entry name" value="GGDEF"/>
    <property type="match status" value="1"/>
</dbReference>
<sequence>MSNVAKTYTRIMIVLGIAVFLPQLRYWSNQDPVQYLSYFTLAILASVLQVGYHTDLGVVPINLLFVLITLRSLSPAETMALGAASALAQTWMSSKKSRSRIMDSLFAVSVMCIAIALADYASRGVFVVEGRREINDALRAILTGATFFVGISFPWATKEALETKVKMPVIWKNRYFWMLPFYVAGAVLAGIFDIARGEVGWQLPVLAVPVLFLLYRSYRIYMARLEDGRSHAEEMASLHLRTIEALALAIDAKDQTTHEHLERVQVYAMEVGKELGLNESDMEALRAASLLHDIGKLAVPEHIISKPGRLTPEEFEKMKIHPVVGAEILERVRFPYPVVPIVRAHHEKWDGSGYPDGRWGEDIPIGARILSAVDCLDALASDRQYRKAMPLDQAIGVVVQEAGRAFDPRVVEVLARRYVELERMAKARKIEPLKLSTDIKIEAGAAPAAGFEGSDKSPAAKAAAILDQPDFLSKIAAARHEAHALFELAQNLGSSLSLDETLSVLSVRLKRLVPYDSMAVYIRRENLLHPEFVSGDNFRLFSALEIPVGQGLSGWVAENSKPILNGNPSVEPGYLNDPSKFSTLRSALAVPLQGVNGVIGVLALYSSERDSFTKDHLRVLLVVSSKLSLAIENALRYRQAETSATTDFLTGLPNARSLFLHLDSEIARCKRSGEVVSLLVCDLDNFKQINDQYGHLEGNKALKVVATALRGNCREYDYVARMGGDEFVVVLPGLDAANAAQRAEHIRKMVLEEARLQTGLELSVSIGSATYPHGGADAEDLLSSADRVMYKVKAASPERLRSQKNWALWQQNTQGTQTIH</sequence>
<dbReference type="PROSITE" id="PS50887">
    <property type="entry name" value="GGDEF"/>
    <property type="match status" value="1"/>
</dbReference>
<dbReference type="SUPFAM" id="SSF109604">
    <property type="entry name" value="HD-domain/PDEase-like"/>
    <property type="match status" value="1"/>
</dbReference>